<dbReference type="EMBL" id="FN649760">
    <property type="protein sequence ID" value="CBJ32490.1"/>
    <property type="molecule type" value="Genomic_DNA"/>
</dbReference>
<reference evidence="2 3" key="1">
    <citation type="journal article" date="2010" name="Nature">
        <title>The Ectocarpus genome and the independent evolution of multicellularity in brown algae.</title>
        <authorList>
            <person name="Cock J.M."/>
            <person name="Sterck L."/>
            <person name="Rouze P."/>
            <person name="Scornet D."/>
            <person name="Allen A.E."/>
            <person name="Amoutzias G."/>
            <person name="Anthouard V."/>
            <person name="Artiguenave F."/>
            <person name="Aury J.M."/>
            <person name="Badger J.H."/>
            <person name="Beszteri B."/>
            <person name="Billiau K."/>
            <person name="Bonnet E."/>
            <person name="Bothwell J.H."/>
            <person name="Bowler C."/>
            <person name="Boyen C."/>
            <person name="Brownlee C."/>
            <person name="Carrano C.J."/>
            <person name="Charrier B."/>
            <person name="Cho G.Y."/>
            <person name="Coelho S.M."/>
            <person name="Collen J."/>
            <person name="Corre E."/>
            <person name="Da Silva C."/>
            <person name="Delage L."/>
            <person name="Delaroque N."/>
            <person name="Dittami S.M."/>
            <person name="Doulbeau S."/>
            <person name="Elias M."/>
            <person name="Farnham G."/>
            <person name="Gachon C.M."/>
            <person name="Gschloessl B."/>
            <person name="Heesch S."/>
            <person name="Jabbari K."/>
            <person name="Jubin C."/>
            <person name="Kawai H."/>
            <person name="Kimura K."/>
            <person name="Kloareg B."/>
            <person name="Kupper F.C."/>
            <person name="Lang D."/>
            <person name="Le Bail A."/>
            <person name="Leblanc C."/>
            <person name="Lerouge P."/>
            <person name="Lohr M."/>
            <person name="Lopez P.J."/>
            <person name="Martens C."/>
            <person name="Maumus F."/>
            <person name="Michel G."/>
            <person name="Miranda-Saavedra D."/>
            <person name="Morales J."/>
            <person name="Moreau H."/>
            <person name="Motomura T."/>
            <person name="Nagasato C."/>
            <person name="Napoli C.A."/>
            <person name="Nelson D.R."/>
            <person name="Nyvall-Collen P."/>
            <person name="Peters A.F."/>
            <person name="Pommier C."/>
            <person name="Potin P."/>
            <person name="Poulain J."/>
            <person name="Quesneville H."/>
            <person name="Read B."/>
            <person name="Rensing S.A."/>
            <person name="Ritter A."/>
            <person name="Rousvoal S."/>
            <person name="Samanta M."/>
            <person name="Samson G."/>
            <person name="Schroeder D.C."/>
            <person name="Segurens B."/>
            <person name="Strittmatter M."/>
            <person name="Tonon T."/>
            <person name="Tregear J.W."/>
            <person name="Valentin K."/>
            <person name="von Dassow P."/>
            <person name="Yamagishi T."/>
            <person name="Van de Peer Y."/>
            <person name="Wincker P."/>
        </authorList>
    </citation>
    <scope>NUCLEOTIDE SEQUENCE [LARGE SCALE GENOMIC DNA]</scope>
    <source>
        <strain evidence="3">Ec32 / CCAP1310/4</strain>
    </source>
</reference>
<accession>D7FYE8</accession>
<gene>
    <name evidence="2" type="ORF">Esi_0342_0028</name>
</gene>
<evidence type="ECO:0000256" key="1">
    <source>
        <dbReference type="SAM" id="MobiDB-lite"/>
    </source>
</evidence>
<keyword evidence="3" id="KW-1185">Reference proteome</keyword>
<dbReference type="Proteomes" id="UP000002630">
    <property type="component" value="Unassembled WGS sequence"/>
</dbReference>
<feature type="region of interest" description="Disordered" evidence="1">
    <location>
        <begin position="250"/>
        <end position="310"/>
    </location>
</feature>
<evidence type="ECO:0000313" key="2">
    <source>
        <dbReference type="EMBL" id="CBJ32490.1"/>
    </source>
</evidence>
<organism evidence="2 3">
    <name type="scientific">Ectocarpus siliculosus</name>
    <name type="common">Brown alga</name>
    <name type="synonym">Conferva siliculosa</name>
    <dbReference type="NCBI Taxonomy" id="2880"/>
    <lineage>
        <taxon>Eukaryota</taxon>
        <taxon>Sar</taxon>
        <taxon>Stramenopiles</taxon>
        <taxon>Ochrophyta</taxon>
        <taxon>PX clade</taxon>
        <taxon>Phaeophyceae</taxon>
        <taxon>Ectocarpales</taxon>
        <taxon>Ectocarpaceae</taxon>
        <taxon>Ectocarpus</taxon>
    </lineage>
</organism>
<sequence>MSPTWRYVAVVAVAALVGGGPARRGSAEAAAATRKSEEERRAEYERFVDKMMDSMPADELAEELVGVFHRTMDSEKRERRRRELERDFDTDDEALLERIGRLVVQWVNTRLTPRTDEECDWSWGRWRCDPQCSCQYKYRFGDYAPGRSCRLRPEGERELATCDPERGNDVSLLEKLAAFVGKVGRSTWRFTAEHVVPQTDKDCRFSLAHSLEEKKLVCTPRRHCAFHYKFGDVHPGRSCRLRDKSGTSVARIGGNGRAGDDDGGYGEDGGERWSMFDWGDGSGGSSNDDFDDDSDGGWRDRGSSNAPTDL</sequence>
<protein>
    <submittedName>
        <fullName evidence="2">Uncharacterized protein</fullName>
    </submittedName>
</protein>
<evidence type="ECO:0000313" key="3">
    <source>
        <dbReference type="Proteomes" id="UP000002630"/>
    </source>
</evidence>
<dbReference type="eggNOG" id="ENOG502SDR3">
    <property type="taxonomic scope" value="Eukaryota"/>
</dbReference>
<dbReference type="InParanoid" id="D7FYE8"/>
<proteinExistence type="predicted"/>
<dbReference type="AlphaFoldDB" id="D7FYE8"/>
<dbReference type="OrthoDB" id="190846at2759"/>
<name>D7FYE8_ECTSI</name>